<evidence type="ECO:0000259" key="1">
    <source>
        <dbReference type="Pfam" id="PF07883"/>
    </source>
</evidence>
<reference evidence="2 3" key="1">
    <citation type="submission" date="2018-08" db="EMBL/GenBank/DDBJ databases">
        <title>A genome reference for cultivated species of the human gut microbiota.</title>
        <authorList>
            <person name="Zou Y."/>
            <person name="Xue W."/>
            <person name="Luo G."/>
        </authorList>
    </citation>
    <scope>NUCLEOTIDE SEQUENCE [LARGE SCALE GENOMIC DNA]</scope>
    <source>
        <strain evidence="2 3">AF14-18</strain>
    </source>
</reference>
<organism evidence="2 3">
    <name type="scientific">Enterocloster bolteae</name>
    <dbReference type="NCBI Taxonomy" id="208479"/>
    <lineage>
        <taxon>Bacteria</taxon>
        <taxon>Bacillati</taxon>
        <taxon>Bacillota</taxon>
        <taxon>Clostridia</taxon>
        <taxon>Lachnospirales</taxon>
        <taxon>Lachnospiraceae</taxon>
        <taxon>Enterocloster</taxon>
    </lineage>
</organism>
<dbReference type="InterPro" id="IPR011051">
    <property type="entry name" value="RmlC_Cupin_sf"/>
</dbReference>
<sequence length="119" mass="13959">MLIEFLKPDFIFENDTGSLKQLVHDGWKQVNIIVSNAGGVRGRHYHKFNSEAFYIISGTFKLTVWRGKETEYYELNQGEMFVIPPYVFHTFEYHTDTILVSLYSNGVELTETDKDIWIE</sequence>
<protein>
    <submittedName>
        <fullName evidence="2">Cupin domain-containing protein</fullName>
    </submittedName>
</protein>
<dbReference type="Proteomes" id="UP000284543">
    <property type="component" value="Unassembled WGS sequence"/>
</dbReference>
<comment type="caution">
    <text evidence="2">The sequence shown here is derived from an EMBL/GenBank/DDBJ whole genome shotgun (WGS) entry which is preliminary data.</text>
</comment>
<dbReference type="SUPFAM" id="SSF51182">
    <property type="entry name" value="RmlC-like cupins"/>
    <property type="match status" value="1"/>
</dbReference>
<dbReference type="InterPro" id="IPR014710">
    <property type="entry name" value="RmlC-like_jellyroll"/>
</dbReference>
<evidence type="ECO:0000313" key="2">
    <source>
        <dbReference type="EMBL" id="RGV68716.1"/>
    </source>
</evidence>
<name>A0A412YT54_9FIRM</name>
<gene>
    <name evidence="2" type="ORF">DWW02_29040</name>
</gene>
<dbReference type="CDD" id="cd02208">
    <property type="entry name" value="cupin_RmlC-like"/>
    <property type="match status" value="1"/>
</dbReference>
<dbReference type="RefSeq" id="WP_118019753.1">
    <property type="nucleotide sequence ID" value="NZ_CAURXV010000003.1"/>
</dbReference>
<dbReference type="AlphaFoldDB" id="A0A412YT54"/>
<feature type="domain" description="Cupin type-2" evidence="1">
    <location>
        <begin position="36"/>
        <end position="99"/>
    </location>
</feature>
<dbReference type="InterPro" id="IPR013096">
    <property type="entry name" value="Cupin_2"/>
</dbReference>
<dbReference type="Gene3D" id="2.60.120.10">
    <property type="entry name" value="Jelly Rolls"/>
    <property type="match status" value="1"/>
</dbReference>
<proteinExistence type="predicted"/>
<accession>A0A412YT54</accession>
<evidence type="ECO:0000313" key="3">
    <source>
        <dbReference type="Proteomes" id="UP000284543"/>
    </source>
</evidence>
<dbReference type="Pfam" id="PF07883">
    <property type="entry name" value="Cupin_2"/>
    <property type="match status" value="1"/>
</dbReference>
<dbReference type="EMBL" id="QRZM01000028">
    <property type="protein sequence ID" value="RGV68716.1"/>
    <property type="molecule type" value="Genomic_DNA"/>
</dbReference>